<dbReference type="Gene3D" id="2.130.10.10">
    <property type="entry name" value="YVTN repeat-like/Quinoprotein amine dehydrogenase"/>
    <property type="match status" value="1"/>
</dbReference>
<organism evidence="10 11">
    <name type="scientific">Nesidiocoris tenuis</name>
    <dbReference type="NCBI Taxonomy" id="355587"/>
    <lineage>
        <taxon>Eukaryota</taxon>
        <taxon>Metazoa</taxon>
        <taxon>Ecdysozoa</taxon>
        <taxon>Arthropoda</taxon>
        <taxon>Hexapoda</taxon>
        <taxon>Insecta</taxon>
        <taxon>Pterygota</taxon>
        <taxon>Neoptera</taxon>
        <taxon>Paraneoptera</taxon>
        <taxon>Hemiptera</taxon>
        <taxon>Heteroptera</taxon>
        <taxon>Panheteroptera</taxon>
        <taxon>Cimicomorpha</taxon>
        <taxon>Miridae</taxon>
        <taxon>Dicyphina</taxon>
        <taxon>Nesidiocoris</taxon>
    </lineage>
</organism>
<comment type="subcellular location">
    <subcellularLocation>
        <location evidence="1 8">Nucleus</location>
    </subcellularLocation>
</comment>
<dbReference type="HAMAP" id="MF_03056">
    <property type="entry name" value="TRM82"/>
    <property type="match status" value="1"/>
</dbReference>
<name>A0ABN7ADN3_9HEMI</name>
<evidence type="ECO:0000256" key="1">
    <source>
        <dbReference type="ARBA" id="ARBA00004123"/>
    </source>
</evidence>
<evidence type="ECO:0000256" key="6">
    <source>
        <dbReference type="ARBA" id="ARBA00093337"/>
    </source>
</evidence>
<dbReference type="SMART" id="SM00320">
    <property type="entry name" value="WD40"/>
    <property type="match status" value="3"/>
</dbReference>
<dbReference type="InterPro" id="IPR028884">
    <property type="entry name" value="Trm82"/>
</dbReference>
<comment type="function">
    <text evidence="8">Required for the formation of N(7)-methylguanine at position 46 (m7G46) in tRNA. In the complex, it is required to stabilize and induce conformational changes of the catalytic subunit.</text>
</comment>
<comment type="subunit">
    <text evidence="7">Forms a heterodimer with the catalytic subunit Mettl1. Interacts with mei-P26 and weakly interacts with bgcn; required for the function or formation of the mei-P26-bgcn-bam-sxl complex. Interacts with nanos; may be involved in mei-P26-dependent derepression of the BMP signaling pathway. Interacts with Myc; the interaction may be mediated by mei-P26 and may be involved in the regulation of ribosome biogenesis.</text>
</comment>
<dbReference type="Pfam" id="PF00400">
    <property type="entry name" value="WD40"/>
    <property type="match status" value="2"/>
</dbReference>
<dbReference type="PANTHER" id="PTHR16288:SF0">
    <property type="entry name" value="TRNA (GUANINE-N(7)-)-METHYLTRANSFERASE NON-CATALYTIC SUBUNIT WDR4"/>
    <property type="match status" value="1"/>
</dbReference>
<evidence type="ECO:0000256" key="7">
    <source>
        <dbReference type="ARBA" id="ARBA00093542"/>
    </source>
</evidence>
<dbReference type="PROSITE" id="PS50082">
    <property type="entry name" value="WD_REPEATS_2"/>
    <property type="match status" value="1"/>
</dbReference>
<evidence type="ECO:0000256" key="4">
    <source>
        <dbReference type="ARBA" id="ARBA00022737"/>
    </source>
</evidence>
<sequence length="369" mass="41505">MASLCVFSDTIILSFTDKMSRIAVGSDVESTDVHYADKPPDDDTRTAAVDGYVPIVCSALSGSASYFAASSAKNLNIWRTDDWSCLRWPLARAASSIAFSHSERYLVVADKSGDAYVFDVSCNSTPGRLLLGHVSMLLKIALSPDDRFVVTCDRDEKIRVSRFPNAYNIETYCLGHADCVTCLDFPRSHPVDLVSGSSDGTVRIWDYRTGRQIGCYDNATDERPIVVDLTTTPADSGYLISAIFDRFDLVRLLFVKRSHSCDVSLYRDVSINCSVPRALTACGDRLFVLSYKVPYVSVLQFDGKNLNFCEELNEKLKMFMSKYSEDFAKIIDRDGEQFSYLNKRKIDDTQDYYNRKKERLLEKSGEIKT</sequence>
<dbReference type="Proteomes" id="UP001307889">
    <property type="component" value="Chromosome 1"/>
</dbReference>
<dbReference type="InterPro" id="IPR036322">
    <property type="entry name" value="WD40_repeat_dom_sf"/>
</dbReference>
<evidence type="ECO:0000313" key="10">
    <source>
        <dbReference type="EMBL" id="BES89279.1"/>
    </source>
</evidence>
<evidence type="ECO:0000256" key="5">
    <source>
        <dbReference type="ARBA" id="ARBA00023242"/>
    </source>
</evidence>
<dbReference type="PROSITE" id="PS50294">
    <property type="entry name" value="WD_REPEATS_REGION"/>
    <property type="match status" value="1"/>
</dbReference>
<proteinExistence type="inferred from homology"/>
<keyword evidence="2 8" id="KW-0853">WD repeat</keyword>
<protein>
    <recommendedName>
        <fullName evidence="12">tRNA (guanine-N(7)-)-methyltransferase non-catalytic subunit wuho</fullName>
    </recommendedName>
</protein>
<evidence type="ECO:0000256" key="9">
    <source>
        <dbReference type="PROSITE-ProRule" id="PRU00221"/>
    </source>
</evidence>
<keyword evidence="5 8" id="KW-0539">Nucleus</keyword>
<evidence type="ECO:0000256" key="2">
    <source>
        <dbReference type="ARBA" id="ARBA00022574"/>
    </source>
</evidence>
<keyword evidence="4 8" id="KW-0677">Repeat</keyword>
<dbReference type="EMBL" id="AP028909">
    <property type="protein sequence ID" value="BES89279.1"/>
    <property type="molecule type" value="Genomic_DNA"/>
</dbReference>
<accession>A0ABN7ADN3</accession>
<feature type="repeat" description="WD" evidence="9">
    <location>
        <begin position="173"/>
        <end position="215"/>
    </location>
</feature>
<dbReference type="InterPro" id="IPR001680">
    <property type="entry name" value="WD40_rpt"/>
</dbReference>
<keyword evidence="11" id="KW-1185">Reference proteome</keyword>
<gene>
    <name evidence="10" type="ORF">NTJ_02086</name>
</gene>
<dbReference type="SUPFAM" id="SSF50978">
    <property type="entry name" value="WD40 repeat-like"/>
    <property type="match status" value="1"/>
</dbReference>
<keyword evidence="3 8" id="KW-0819">tRNA processing</keyword>
<comment type="pathway">
    <text evidence="8">tRNA modification; N(7)-methylguanine-tRNA biosynthesis.</text>
</comment>
<evidence type="ECO:0000313" key="11">
    <source>
        <dbReference type="Proteomes" id="UP001307889"/>
    </source>
</evidence>
<comment type="function">
    <text evidence="6">Required for the Mettl1-dependent formation of N(7)-methylguanine at position 46 (m7G46) in tRNA. In the Mettl1-wuho methyltransferase complex, it is required to stabilize and induce conformational changes of the catalytic subunit. Required for binding of nanos mRNA and repression of translation by the mei-P26-bgcn-bam-sxl complex. May cooperate with mei-P26 and nanos to derepress the BMP signaling pathway. May cooperate with mei-P26 to suppress expression of a subset of microRNAs. May cooperate with mei-P26 to regulate bam expression levels in germline cells during gametogenesis. Required to promote mitosis to meiosis transition during gametogenesis. May regulate germline cell division in part by regulating ribosome biogenesis.</text>
</comment>
<dbReference type="PANTHER" id="PTHR16288">
    <property type="entry name" value="WD40 REPEAT PROTEIN 4"/>
    <property type="match status" value="1"/>
</dbReference>
<evidence type="ECO:0008006" key="12">
    <source>
        <dbReference type="Google" id="ProtNLM"/>
    </source>
</evidence>
<evidence type="ECO:0000256" key="8">
    <source>
        <dbReference type="HAMAP-Rule" id="MF_03056"/>
    </source>
</evidence>
<evidence type="ECO:0000256" key="3">
    <source>
        <dbReference type="ARBA" id="ARBA00022694"/>
    </source>
</evidence>
<reference evidence="10 11" key="1">
    <citation type="submission" date="2023-09" db="EMBL/GenBank/DDBJ databases">
        <title>Nesidiocoris tenuis whole genome shotgun sequence.</title>
        <authorList>
            <person name="Shibata T."/>
            <person name="Shimoda M."/>
            <person name="Kobayashi T."/>
            <person name="Uehara T."/>
        </authorList>
    </citation>
    <scope>NUCLEOTIDE SEQUENCE [LARGE SCALE GENOMIC DNA]</scope>
    <source>
        <strain evidence="10 11">Japan</strain>
    </source>
</reference>
<comment type="similarity">
    <text evidence="8">Belongs to the WD repeat TRM82 family.</text>
</comment>
<dbReference type="InterPro" id="IPR015943">
    <property type="entry name" value="WD40/YVTN_repeat-like_dom_sf"/>
</dbReference>